<evidence type="ECO:0000313" key="1">
    <source>
        <dbReference type="EMBL" id="KAJ4496405.1"/>
    </source>
</evidence>
<proteinExistence type="predicted"/>
<reference evidence="1" key="2">
    <citation type="journal article" date="2023" name="Proc. Natl. Acad. Sci. U.S.A.">
        <title>A global phylogenomic analysis of the shiitake genus Lentinula.</title>
        <authorList>
            <person name="Sierra-Patev S."/>
            <person name="Min B."/>
            <person name="Naranjo-Ortiz M."/>
            <person name="Looney B."/>
            <person name="Konkel Z."/>
            <person name="Slot J.C."/>
            <person name="Sakamoto Y."/>
            <person name="Steenwyk J.L."/>
            <person name="Rokas A."/>
            <person name="Carro J."/>
            <person name="Camarero S."/>
            <person name="Ferreira P."/>
            <person name="Molpeceres G."/>
            <person name="Ruiz-Duenas F.J."/>
            <person name="Serrano A."/>
            <person name="Henrissat B."/>
            <person name="Drula E."/>
            <person name="Hughes K.W."/>
            <person name="Mata J.L."/>
            <person name="Ishikawa N.K."/>
            <person name="Vargas-Isla R."/>
            <person name="Ushijima S."/>
            <person name="Smith C.A."/>
            <person name="Donoghue J."/>
            <person name="Ahrendt S."/>
            <person name="Andreopoulos W."/>
            <person name="He G."/>
            <person name="LaButti K."/>
            <person name="Lipzen A."/>
            <person name="Ng V."/>
            <person name="Riley R."/>
            <person name="Sandor L."/>
            <person name="Barry K."/>
            <person name="Martinez A.T."/>
            <person name="Xiao Y."/>
            <person name="Gibbons J.G."/>
            <person name="Terashima K."/>
            <person name="Grigoriev I.V."/>
            <person name="Hibbett D."/>
        </authorList>
    </citation>
    <scope>NUCLEOTIDE SEQUENCE</scope>
    <source>
        <strain evidence="1">Sp2 HRB7682 ss15</strain>
    </source>
</reference>
<organism evidence="1 2">
    <name type="scientific">Lentinula lateritia</name>
    <dbReference type="NCBI Taxonomy" id="40482"/>
    <lineage>
        <taxon>Eukaryota</taxon>
        <taxon>Fungi</taxon>
        <taxon>Dikarya</taxon>
        <taxon>Basidiomycota</taxon>
        <taxon>Agaricomycotina</taxon>
        <taxon>Agaricomycetes</taxon>
        <taxon>Agaricomycetidae</taxon>
        <taxon>Agaricales</taxon>
        <taxon>Marasmiineae</taxon>
        <taxon>Omphalotaceae</taxon>
        <taxon>Lentinula</taxon>
    </lineage>
</organism>
<dbReference type="Proteomes" id="UP001150238">
    <property type="component" value="Unassembled WGS sequence"/>
</dbReference>
<evidence type="ECO:0000313" key="2">
    <source>
        <dbReference type="Proteomes" id="UP001150238"/>
    </source>
</evidence>
<gene>
    <name evidence="1" type="ORF">C8J55DRAFT_484267</name>
</gene>
<accession>A0A9W9B255</accession>
<comment type="caution">
    <text evidence="1">The sequence shown here is derived from an EMBL/GenBank/DDBJ whole genome shotgun (WGS) entry which is preliminary data.</text>
</comment>
<protein>
    <submittedName>
        <fullName evidence="1">Uncharacterized protein</fullName>
    </submittedName>
</protein>
<dbReference type="AlphaFoldDB" id="A0A9W9B255"/>
<sequence length="180" mass="19413">MNIRRAMDGYTFRSLKFEELSFKGCIGTDDISMAVRFFSEETLCIQVDSSLFPHIVVLLQPLAGSAPSLGESSTTLPVLKGVNHSASWEVLDNSLARSALRARHHLRELTLTHQAGFTAQELTVLDDPVLCIAVLNVAGSYGPQSCTGVSILLLTISCFSAVTTYPSAVGELSLEAHMVL</sequence>
<reference evidence="1" key="1">
    <citation type="submission" date="2022-08" db="EMBL/GenBank/DDBJ databases">
        <authorList>
            <consortium name="DOE Joint Genome Institute"/>
            <person name="Min B."/>
            <person name="Riley R."/>
            <person name="Sierra-Patev S."/>
            <person name="Naranjo-Ortiz M."/>
            <person name="Looney B."/>
            <person name="Konkel Z."/>
            <person name="Slot J.C."/>
            <person name="Sakamoto Y."/>
            <person name="Steenwyk J.L."/>
            <person name="Rokas A."/>
            <person name="Carro J."/>
            <person name="Camarero S."/>
            <person name="Ferreira P."/>
            <person name="Molpeceres G."/>
            <person name="Ruiz-Duenas F.J."/>
            <person name="Serrano A."/>
            <person name="Henrissat B."/>
            <person name="Drula E."/>
            <person name="Hughes K.W."/>
            <person name="Mata J.L."/>
            <person name="Ishikawa N.K."/>
            <person name="Vargas-Isla R."/>
            <person name="Ushijima S."/>
            <person name="Smith C.A."/>
            <person name="Ahrendt S."/>
            <person name="Andreopoulos W."/>
            <person name="He G."/>
            <person name="Labutti K."/>
            <person name="Lipzen A."/>
            <person name="Ng V."/>
            <person name="Sandor L."/>
            <person name="Barry K."/>
            <person name="Martinez A.T."/>
            <person name="Xiao Y."/>
            <person name="Gibbons J.G."/>
            <person name="Terashima K."/>
            <person name="Hibbett D.S."/>
            <person name="Grigoriev I.V."/>
        </authorList>
    </citation>
    <scope>NUCLEOTIDE SEQUENCE</scope>
    <source>
        <strain evidence="1">Sp2 HRB7682 ss15</strain>
    </source>
</reference>
<name>A0A9W9B255_9AGAR</name>
<dbReference type="EMBL" id="JANVFS010000001">
    <property type="protein sequence ID" value="KAJ4496405.1"/>
    <property type="molecule type" value="Genomic_DNA"/>
</dbReference>